<dbReference type="GO" id="GO:0016779">
    <property type="term" value="F:nucleotidyltransferase activity"/>
    <property type="evidence" value="ECO:0007669"/>
    <property type="project" value="UniProtKB-KW"/>
</dbReference>
<dbReference type="Proteomes" id="UP000192566">
    <property type="component" value="Unassembled WGS sequence"/>
</dbReference>
<name>A0A1X0DKR9_MYCHE</name>
<dbReference type="AlphaFoldDB" id="A0A1X0DKR9"/>
<evidence type="ECO:0000313" key="11">
    <source>
        <dbReference type="EMBL" id="ORA72917.1"/>
    </source>
</evidence>
<evidence type="ECO:0000256" key="5">
    <source>
        <dbReference type="ARBA" id="ARBA00022723"/>
    </source>
</evidence>
<proteinExistence type="inferred from homology"/>
<evidence type="ECO:0000256" key="2">
    <source>
        <dbReference type="ARBA" id="ARBA00022649"/>
    </source>
</evidence>
<keyword evidence="12" id="KW-1185">Reference proteome</keyword>
<keyword evidence="4" id="KW-0548">Nucleotidyltransferase</keyword>
<reference evidence="11 12" key="1">
    <citation type="submission" date="2017-02" db="EMBL/GenBank/DDBJ databases">
        <title>The new phylogeny of genus Mycobacterium.</title>
        <authorList>
            <person name="Tortoli E."/>
            <person name="Trovato A."/>
            <person name="Cirillo D.M."/>
        </authorList>
    </citation>
    <scope>NUCLEOTIDE SEQUENCE [LARGE SCALE GENOMIC DNA]</scope>
    <source>
        <strain evidence="11 12">DSM 44471</strain>
    </source>
</reference>
<dbReference type="InterPro" id="IPR002934">
    <property type="entry name" value="Polymerase_NTP_transf_dom"/>
</dbReference>
<evidence type="ECO:0000256" key="4">
    <source>
        <dbReference type="ARBA" id="ARBA00022695"/>
    </source>
</evidence>
<comment type="cofactor">
    <cofactor evidence="1">
        <name>Mg(2+)</name>
        <dbReference type="ChEBI" id="CHEBI:18420"/>
    </cofactor>
</comment>
<dbReference type="STRING" id="53376.BST25_13880"/>
<dbReference type="InterPro" id="IPR043519">
    <property type="entry name" value="NT_sf"/>
</dbReference>
<dbReference type="GO" id="GO:0005524">
    <property type="term" value="F:ATP binding"/>
    <property type="evidence" value="ECO:0007669"/>
    <property type="project" value="UniProtKB-KW"/>
</dbReference>
<sequence length="105" mass="11291">MSSTYSKRALERVRKHRKEIGDVLAKYGASNPRLFGSVAQGTARPGSDVDILLDLSDGGPGSRLSRLSGIRLELEELLQMPVDVAYDGLLKHGVSASARTQVIAL</sequence>
<dbReference type="CDD" id="cd05403">
    <property type="entry name" value="NT_KNTase_like"/>
    <property type="match status" value="1"/>
</dbReference>
<gene>
    <name evidence="11" type="ORF">BST25_13880</name>
</gene>
<evidence type="ECO:0000256" key="8">
    <source>
        <dbReference type="ARBA" id="ARBA00022842"/>
    </source>
</evidence>
<keyword evidence="5" id="KW-0479">Metal-binding</keyword>
<dbReference type="RefSeq" id="WP_083074619.1">
    <property type="nucleotide sequence ID" value="NZ_AP022615.1"/>
</dbReference>
<dbReference type="InterPro" id="IPR052038">
    <property type="entry name" value="Type-VII_TA_antitoxin"/>
</dbReference>
<dbReference type="EMBL" id="MVHR01000018">
    <property type="protein sequence ID" value="ORA72917.1"/>
    <property type="molecule type" value="Genomic_DNA"/>
</dbReference>
<feature type="domain" description="Polymerase nucleotidyl transferase" evidence="10">
    <location>
        <begin position="33"/>
        <end position="85"/>
    </location>
</feature>
<comment type="caution">
    <text evidence="11">The sequence shown here is derived from an EMBL/GenBank/DDBJ whole genome shotgun (WGS) entry which is preliminary data.</text>
</comment>
<keyword evidence="3" id="KW-0808">Transferase</keyword>
<keyword evidence="7" id="KW-0067">ATP-binding</keyword>
<comment type="similarity">
    <text evidence="9">Belongs to the MntA antitoxin family.</text>
</comment>
<dbReference type="GO" id="GO:0046872">
    <property type="term" value="F:metal ion binding"/>
    <property type="evidence" value="ECO:0007669"/>
    <property type="project" value="UniProtKB-KW"/>
</dbReference>
<dbReference type="OrthoDB" id="9803128at2"/>
<dbReference type="PANTHER" id="PTHR33571">
    <property type="entry name" value="SSL8005 PROTEIN"/>
    <property type="match status" value="1"/>
</dbReference>
<protein>
    <recommendedName>
        <fullName evidence="10">Polymerase nucleotidyl transferase domain-containing protein</fullName>
    </recommendedName>
</protein>
<evidence type="ECO:0000313" key="12">
    <source>
        <dbReference type="Proteomes" id="UP000192566"/>
    </source>
</evidence>
<dbReference type="PANTHER" id="PTHR33571:SF12">
    <property type="entry name" value="BSL3053 PROTEIN"/>
    <property type="match status" value="1"/>
</dbReference>
<dbReference type="SUPFAM" id="SSF81301">
    <property type="entry name" value="Nucleotidyltransferase"/>
    <property type="match status" value="1"/>
</dbReference>
<evidence type="ECO:0000256" key="3">
    <source>
        <dbReference type="ARBA" id="ARBA00022679"/>
    </source>
</evidence>
<evidence type="ECO:0000256" key="9">
    <source>
        <dbReference type="ARBA" id="ARBA00038276"/>
    </source>
</evidence>
<evidence type="ECO:0000256" key="1">
    <source>
        <dbReference type="ARBA" id="ARBA00001946"/>
    </source>
</evidence>
<evidence type="ECO:0000259" key="10">
    <source>
        <dbReference type="Pfam" id="PF01909"/>
    </source>
</evidence>
<keyword evidence="8" id="KW-0460">Magnesium</keyword>
<dbReference type="Pfam" id="PF01909">
    <property type="entry name" value="NTP_transf_2"/>
    <property type="match status" value="1"/>
</dbReference>
<keyword evidence="6" id="KW-0547">Nucleotide-binding</keyword>
<accession>A0A1X0DKR9</accession>
<evidence type="ECO:0000256" key="6">
    <source>
        <dbReference type="ARBA" id="ARBA00022741"/>
    </source>
</evidence>
<keyword evidence="2" id="KW-1277">Toxin-antitoxin system</keyword>
<organism evidence="11 12">
    <name type="scientific">Mycobacterium heidelbergense</name>
    <dbReference type="NCBI Taxonomy" id="53376"/>
    <lineage>
        <taxon>Bacteria</taxon>
        <taxon>Bacillati</taxon>
        <taxon>Actinomycetota</taxon>
        <taxon>Actinomycetes</taxon>
        <taxon>Mycobacteriales</taxon>
        <taxon>Mycobacteriaceae</taxon>
        <taxon>Mycobacterium</taxon>
        <taxon>Mycobacterium simiae complex</taxon>
    </lineage>
</organism>
<evidence type="ECO:0000256" key="7">
    <source>
        <dbReference type="ARBA" id="ARBA00022840"/>
    </source>
</evidence>
<dbReference type="Gene3D" id="3.30.460.10">
    <property type="entry name" value="Beta Polymerase, domain 2"/>
    <property type="match status" value="1"/>
</dbReference>